<keyword evidence="5" id="KW-0067">ATP-binding</keyword>
<dbReference type="AlphaFoldDB" id="A0A830HB71"/>
<dbReference type="GO" id="GO:0140359">
    <property type="term" value="F:ABC-type transporter activity"/>
    <property type="evidence" value="ECO:0007669"/>
    <property type="project" value="InterPro"/>
</dbReference>
<dbReference type="SMART" id="SM00382">
    <property type="entry name" value="AAA"/>
    <property type="match status" value="1"/>
</dbReference>
<comment type="caution">
    <text evidence="10">The sequence shown here is derived from an EMBL/GenBank/DDBJ whole genome shotgun (WGS) entry which is preliminary data.</text>
</comment>
<feature type="region of interest" description="Disordered" evidence="8">
    <location>
        <begin position="63"/>
        <end position="83"/>
    </location>
</feature>
<dbReference type="InterPro" id="IPR003439">
    <property type="entry name" value="ABC_transporter-like_ATP-bd"/>
</dbReference>
<dbReference type="GO" id="GO:0016887">
    <property type="term" value="F:ATP hydrolysis activity"/>
    <property type="evidence" value="ECO:0007669"/>
    <property type="project" value="InterPro"/>
</dbReference>
<sequence>MVISSPPTVSVPILSLTFLKTQRRKKNSSAHRRSERSTATPADDGSVQVVPVLLTWHAVSVTRSSTKAKKKQSPSQVPSPETRVVLSKASGVAKPGELHAIMGPSGAGKTTLMNAIAGQVPASKLVRVTGVVKANGTDTKVRKPHIAYVQQKDVFFANLTARETLELAARMHLPKSWSEERKMGKVDELVQQLGLRSCLDTMMGDGVSGEGVSGGERKRVAIAVKLLHDLSISVLFLDEPTTGLDSFSSLKVMQVLKDLAASGGMTVVVTIHQPRSSVFALFDRLTVVSELGVAYSGPASDAALALSDGADRVAEAELVVDAISIDHANAQTEEASRTRVAELVAKANARAAKEAEEMAVHASTVNGIDAPTPDSATAHPWTAFRLLLGRSWKQVARDKKTNKLRAMTMLNSAMVFGSIYWRMGKQQNRIQDRFGLLQVCSVNAAMASITKTLTAFSKERQVIQRERASSAYPVVSYFVSKLAAETPVSAAFPLVFSACVYPMCGLNNKLARFATFAAVTTLESFTSSALGLAVGALTPSPEAANALGPAIMVIFIVFGGLYVQPANVPAPLRWIPNTSLIRHCFDALSCNEMRGLEFETERPTDLPTGDAALERFGLGDATVAKSSLRQARLLLFYWYSAGSILSNNKPRFADMLDE</sequence>
<proteinExistence type="predicted"/>
<evidence type="ECO:0000256" key="6">
    <source>
        <dbReference type="ARBA" id="ARBA00022989"/>
    </source>
</evidence>
<evidence type="ECO:0000256" key="7">
    <source>
        <dbReference type="ARBA" id="ARBA00023136"/>
    </source>
</evidence>
<dbReference type="PANTHER" id="PTHR48041">
    <property type="entry name" value="ABC TRANSPORTER G FAMILY MEMBER 28"/>
    <property type="match status" value="1"/>
</dbReference>
<dbReference type="Gene3D" id="3.40.50.300">
    <property type="entry name" value="P-loop containing nucleotide triphosphate hydrolases"/>
    <property type="match status" value="1"/>
</dbReference>
<evidence type="ECO:0000256" key="8">
    <source>
        <dbReference type="SAM" id="MobiDB-lite"/>
    </source>
</evidence>
<evidence type="ECO:0000256" key="4">
    <source>
        <dbReference type="ARBA" id="ARBA00022741"/>
    </source>
</evidence>
<keyword evidence="11" id="KW-1185">Reference proteome</keyword>
<evidence type="ECO:0000259" key="9">
    <source>
        <dbReference type="PROSITE" id="PS50893"/>
    </source>
</evidence>
<dbReference type="InterPro" id="IPR050352">
    <property type="entry name" value="ABCG_transporters"/>
</dbReference>
<accession>A0A830HB71</accession>
<dbReference type="SUPFAM" id="SSF52540">
    <property type="entry name" value="P-loop containing nucleoside triphosphate hydrolases"/>
    <property type="match status" value="1"/>
</dbReference>
<dbReference type="InterPro" id="IPR027417">
    <property type="entry name" value="P-loop_NTPase"/>
</dbReference>
<keyword evidence="7" id="KW-0472">Membrane</keyword>
<comment type="subcellular location">
    <subcellularLocation>
        <location evidence="1">Membrane</location>
        <topology evidence="1">Multi-pass membrane protein</topology>
    </subcellularLocation>
</comment>
<dbReference type="EMBL" id="BNJQ01000006">
    <property type="protein sequence ID" value="GHP03723.1"/>
    <property type="molecule type" value="Genomic_DNA"/>
</dbReference>
<evidence type="ECO:0000256" key="3">
    <source>
        <dbReference type="ARBA" id="ARBA00022692"/>
    </source>
</evidence>
<dbReference type="InterPro" id="IPR013525">
    <property type="entry name" value="ABC2_TM"/>
</dbReference>
<dbReference type="GO" id="GO:0016020">
    <property type="term" value="C:membrane"/>
    <property type="evidence" value="ECO:0007669"/>
    <property type="project" value="UniProtKB-SubCell"/>
</dbReference>
<evidence type="ECO:0000313" key="10">
    <source>
        <dbReference type="EMBL" id="GHP03723.1"/>
    </source>
</evidence>
<dbReference type="Proteomes" id="UP000660262">
    <property type="component" value="Unassembled WGS sequence"/>
</dbReference>
<keyword evidence="2" id="KW-0813">Transport</keyword>
<dbReference type="OrthoDB" id="66620at2759"/>
<keyword evidence="6" id="KW-1133">Transmembrane helix</keyword>
<keyword evidence="4" id="KW-0547">Nucleotide-binding</keyword>
<dbReference type="InterPro" id="IPR003593">
    <property type="entry name" value="AAA+_ATPase"/>
</dbReference>
<evidence type="ECO:0000313" key="11">
    <source>
        <dbReference type="Proteomes" id="UP000660262"/>
    </source>
</evidence>
<feature type="region of interest" description="Disordered" evidence="8">
    <location>
        <begin position="22"/>
        <end position="44"/>
    </location>
</feature>
<reference evidence="10" key="1">
    <citation type="submission" date="2020-10" db="EMBL/GenBank/DDBJ databases">
        <title>Unveiling of a novel bifunctional photoreceptor, Dualchrome1, isolated from a cosmopolitan green alga.</title>
        <authorList>
            <person name="Suzuki S."/>
            <person name="Kawachi M."/>
        </authorList>
    </citation>
    <scope>NUCLEOTIDE SEQUENCE</scope>
    <source>
        <strain evidence="10">NIES 2893</strain>
    </source>
</reference>
<keyword evidence="3" id="KW-0812">Transmembrane</keyword>
<feature type="domain" description="ABC transporter" evidence="9">
    <location>
        <begin position="56"/>
        <end position="315"/>
    </location>
</feature>
<organism evidence="10 11">
    <name type="scientific">Pycnococcus provasolii</name>
    <dbReference type="NCBI Taxonomy" id="41880"/>
    <lineage>
        <taxon>Eukaryota</taxon>
        <taxon>Viridiplantae</taxon>
        <taxon>Chlorophyta</taxon>
        <taxon>Pseudoscourfieldiophyceae</taxon>
        <taxon>Pseudoscourfieldiales</taxon>
        <taxon>Pycnococcaceae</taxon>
        <taxon>Pycnococcus</taxon>
    </lineage>
</organism>
<gene>
    <name evidence="10" type="ORF">PPROV_000247800</name>
</gene>
<dbReference type="Pfam" id="PF00005">
    <property type="entry name" value="ABC_tran"/>
    <property type="match status" value="1"/>
</dbReference>
<evidence type="ECO:0000256" key="5">
    <source>
        <dbReference type="ARBA" id="ARBA00022840"/>
    </source>
</evidence>
<dbReference type="PANTHER" id="PTHR48041:SF41">
    <property type="entry name" value="ABC TRANSPORTER G FAMILY"/>
    <property type="match status" value="1"/>
</dbReference>
<dbReference type="GO" id="GO:0005524">
    <property type="term" value="F:ATP binding"/>
    <property type="evidence" value="ECO:0007669"/>
    <property type="project" value="UniProtKB-KW"/>
</dbReference>
<evidence type="ECO:0000256" key="1">
    <source>
        <dbReference type="ARBA" id="ARBA00004141"/>
    </source>
</evidence>
<feature type="compositionally biased region" description="Basic residues" evidence="8">
    <location>
        <begin position="22"/>
        <end position="34"/>
    </location>
</feature>
<protein>
    <recommendedName>
        <fullName evidence="9">ABC transporter domain-containing protein</fullName>
    </recommendedName>
</protein>
<dbReference type="Pfam" id="PF01061">
    <property type="entry name" value="ABC2_membrane"/>
    <property type="match status" value="1"/>
</dbReference>
<dbReference type="PROSITE" id="PS50893">
    <property type="entry name" value="ABC_TRANSPORTER_2"/>
    <property type="match status" value="1"/>
</dbReference>
<evidence type="ECO:0000256" key="2">
    <source>
        <dbReference type="ARBA" id="ARBA00022448"/>
    </source>
</evidence>
<name>A0A830HB71_9CHLO</name>